<feature type="domain" description="GH3 C-terminal" evidence="1">
    <location>
        <begin position="62"/>
        <end position="168"/>
    </location>
</feature>
<keyword evidence="3" id="KW-1185">Reference proteome</keyword>
<reference evidence="2 3" key="1">
    <citation type="journal article" date="2020" name="BMC Genomics">
        <title>Intraspecific diversification of the crop wild relative Brassica cretica Lam. using demographic model selection.</title>
        <authorList>
            <person name="Kioukis A."/>
            <person name="Michalopoulou V.A."/>
            <person name="Briers L."/>
            <person name="Pirintsos S."/>
            <person name="Studholme D.J."/>
            <person name="Pavlidis P."/>
            <person name="Sarris P.F."/>
        </authorList>
    </citation>
    <scope>NUCLEOTIDE SEQUENCE [LARGE SCALE GENOMIC DNA]</scope>
    <source>
        <strain evidence="3">cv. PFS-1207/04</strain>
    </source>
</reference>
<dbReference type="EMBL" id="QGKV02000299">
    <property type="protein sequence ID" value="KAF3596914.1"/>
    <property type="molecule type" value="Genomic_DNA"/>
</dbReference>
<dbReference type="Pfam" id="PF23572">
    <property type="entry name" value="GH3_C"/>
    <property type="match status" value="1"/>
</dbReference>
<dbReference type="InterPro" id="IPR004993">
    <property type="entry name" value="GH3"/>
</dbReference>
<gene>
    <name evidence="2" type="ORF">DY000_02027817</name>
</gene>
<dbReference type="Pfam" id="PF03321">
    <property type="entry name" value="GH3"/>
    <property type="match status" value="1"/>
</dbReference>
<evidence type="ECO:0000313" key="2">
    <source>
        <dbReference type="EMBL" id="KAF3596914.1"/>
    </source>
</evidence>
<evidence type="ECO:0000259" key="1">
    <source>
        <dbReference type="Pfam" id="PF23572"/>
    </source>
</evidence>
<evidence type="ECO:0000313" key="3">
    <source>
        <dbReference type="Proteomes" id="UP000266723"/>
    </source>
</evidence>
<dbReference type="InterPro" id="IPR055378">
    <property type="entry name" value="GH3_C"/>
</dbReference>
<accession>A0ABQ7EIV2</accession>
<protein>
    <recommendedName>
        <fullName evidence="1">GH3 C-terminal domain-containing protein</fullName>
    </recommendedName>
</protein>
<dbReference type="PANTHER" id="PTHR31901">
    <property type="entry name" value="GH3 DOMAIN-CONTAINING PROTEIN"/>
    <property type="match status" value="1"/>
</dbReference>
<sequence length="206" mass="23058">MCNNIRSGELSDDWITDLSCRESVSKVLGGPNPQLADLIEDICNQKSWKGGYYELIVTSYSDVMLRAFTCYPHISAIPGHYVLYWELKGNRNGDISELIDTNVLVECCSVVEESLDALYRKYRSKFGSIGALEIRVVQQGTFDSLMEYFIAQGASIGQYKTPRCIKSSEALEVLENRVTARFFISDKLPHVNTLLCVNGGLTSIFS</sequence>
<dbReference type="Proteomes" id="UP000266723">
    <property type="component" value="Unassembled WGS sequence"/>
</dbReference>
<name>A0ABQ7EIV2_BRACR</name>
<organism evidence="2 3">
    <name type="scientific">Brassica cretica</name>
    <name type="common">Mustard</name>
    <dbReference type="NCBI Taxonomy" id="69181"/>
    <lineage>
        <taxon>Eukaryota</taxon>
        <taxon>Viridiplantae</taxon>
        <taxon>Streptophyta</taxon>
        <taxon>Embryophyta</taxon>
        <taxon>Tracheophyta</taxon>
        <taxon>Spermatophyta</taxon>
        <taxon>Magnoliopsida</taxon>
        <taxon>eudicotyledons</taxon>
        <taxon>Gunneridae</taxon>
        <taxon>Pentapetalae</taxon>
        <taxon>rosids</taxon>
        <taxon>malvids</taxon>
        <taxon>Brassicales</taxon>
        <taxon>Brassicaceae</taxon>
        <taxon>Brassiceae</taxon>
        <taxon>Brassica</taxon>
    </lineage>
</organism>
<comment type="caution">
    <text evidence="2">The sequence shown here is derived from an EMBL/GenBank/DDBJ whole genome shotgun (WGS) entry which is preliminary data.</text>
</comment>
<dbReference type="PANTHER" id="PTHR31901:SF61">
    <property type="entry name" value="AUXIN-RESPONSIVE GH3 FAMILY PROTEIN"/>
    <property type="match status" value="1"/>
</dbReference>
<proteinExistence type="predicted"/>